<dbReference type="InterPro" id="IPR007947">
    <property type="entry name" value="CD164_MGC24"/>
</dbReference>
<protein>
    <recommendedName>
        <fullName evidence="14">Sialomucin core protein 24</fullName>
    </recommendedName>
</protein>
<keyword evidence="6 9" id="KW-0472">Membrane</keyword>
<evidence type="ECO:0000256" key="5">
    <source>
        <dbReference type="ARBA" id="ARBA00022989"/>
    </source>
</evidence>
<evidence type="ECO:0000256" key="9">
    <source>
        <dbReference type="SAM" id="Phobius"/>
    </source>
</evidence>
<evidence type="ECO:0000313" key="11">
    <source>
        <dbReference type="EMBL" id="ELT96974.1"/>
    </source>
</evidence>
<keyword evidence="13" id="KW-1185">Reference proteome</keyword>
<proteinExistence type="inferred from homology"/>
<feature type="region of interest" description="Disordered" evidence="8">
    <location>
        <begin position="96"/>
        <end position="146"/>
    </location>
</feature>
<keyword evidence="3 9" id="KW-0812">Transmembrane</keyword>
<feature type="compositionally biased region" description="Polar residues" evidence="8">
    <location>
        <begin position="121"/>
        <end position="146"/>
    </location>
</feature>
<reference evidence="11 13" key="2">
    <citation type="journal article" date="2013" name="Nature">
        <title>Insights into bilaterian evolution from three spiralian genomes.</title>
        <authorList>
            <person name="Simakov O."/>
            <person name="Marletaz F."/>
            <person name="Cho S.J."/>
            <person name="Edsinger-Gonzales E."/>
            <person name="Havlak P."/>
            <person name="Hellsten U."/>
            <person name="Kuo D.H."/>
            <person name="Larsson T."/>
            <person name="Lv J."/>
            <person name="Arendt D."/>
            <person name="Savage R."/>
            <person name="Osoegawa K."/>
            <person name="de Jong P."/>
            <person name="Grimwood J."/>
            <person name="Chapman J.A."/>
            <person name="Shapiro H."/>
            <person name="Aerts A."/>
            <person name="Otillar R.P."/>
            <person name="Terry A.Y."/>
            <person name="Boore J.L."/>
            <person name="Grigoriev I.V."/>
            <person name="Lindberg D.R."/>
            <person name="Seaver E.C."/>
            <person name="Weisblat D.A."/>
            <person name="Putnam N.H."/>
            <person name="Rokhsar D.S."/>
        </authorList>
    </citation>
    <scope>NUCLEOTIDE SEQUENCE</scope>
    <source>
        <strain evidence="11 13">I ESC-2004</strain>
    </source>
</reference>
<dbReference type="PANTHER" id="PTHR11337:SF8">
    <property type="entry name" value="VISGUN, ISOFORM E"/>
    <property type="match status" value="1"/>
</dbReference>
<evidence type="ECO:0000256" key="7">
    <source>
        <dbReference type="ARBA" id="ARBA00023180"/>
    </source>
</evidence>
<evidence type="ECO:0000256" key="4">
    <source>
        <dbReference type="ARBA" id="ARBA00022729"/>
    </source>
</evidence>
<dbReference type="EMBL" id="AMQN01011122">
    <property type="status" value="NOT_ANNOTATED_CDS"/>
    <property type="molecule type" value="Genomic_DNA"/>
</dbReference>
<dbReference type="GO" id="GO:0016020">
    <property type="term" value="C:membrane"/>
    <property type="evidence" value="ECO:0007669"/>
    <property type="project" value="UniProtKB-SubCell"/>
</dbReference>
<feature type="signal peptide" evidence="10">
    <location>
        <begin position="1"/>
        <end position="19"/>
    </location>
</feature>
<evidence type="ECO:0000256" key="8">
    <source>
        <dbReference type="SAM" id="MobiDB-lite"/>
    </source>
</evidence>
<name>R7TTH3_CAPTE</name>
<comment type="similarity">
    <text evidence="2">Belongs to the CD164 family.</text>
</comment>
<evidence type="ECO:0000256" key="3">
    <source>
        <dbReference type="ARBA" id="ARBA00022692"/>
    </source>
</evidence>
<dbReference type="EnsemblMetazoa" id="CapteT228924">
    <property type="protein sequence ID" value="CapteP228924"/>
    <property type="gene ID" value="CapteG228924"/>
</dbReference>
<evidence type="ECO:0000313" key="13">
    <source>
        <dbReference type="Proteomes" id="UP000014760"/>
    </source>
</evidence>
<keyword evidence="5 9" id="KW-1133">Transmembrane helix</keyword>
<sequence length="186" mass="18820">MQLIAVTVFILAGLTVSSAQNCTDYQSEEACCDDVTCAFAACGDAVEASCVNATQLTDPENSCFNKPNNCSLAPTPPTGSTSESTGTTMAVTNASTAAPATNASTPPTTPVTVSSATSPTEDPSTSAAPNTTIPSDPSTTGNPPSGQTFDAASFIGGIVLAVGVIGIIFLGCKFFRAKSEQSYHQF</sequence>
<reference evidence="13" key="1">
    <citation type="submission" date="2012-12" db="EMBL/GenBank/DDBJ databases">
        <authorList>
            <person name="Hellsten U."/>
            <person name="Grimwood J."/>
            <person name="Chapman J.A."/>
            <person name="Shapiro H."/>
            <person name="Aerts A."/>
            <person name="Otillar R.P."/>
            <person name="Terry A.Y."/>
            <person name="Boore J.L."/>
            <person name="Simakov O."/>
            <person name="Marletaz F."/>
            <person name="Cho S.-J."/>
            <person name="Edsinger-Gonzales E."/>
            <person name="Havlak P."/>
            <person name="Kuo D.-H."/>
            <person name="Larsson T."/>
            <person name="Lv J."/>
            <person name="Arendt D."/>
            <person name="Savage R."/>
            <person name="Osoegawa K."/>
            <person name="de Jong P."/>
            <person name="Lindberg D.R."/>
            <person name="Seaver E.C."/>
            <person name="Weisblat D.A."/>
            <person name="Putnam N.H."/>
            <person name="Grigoriev I.V."/>
            <person name="Rokhsar D.S."/>
        </authorList>
    </citation>
    <scope>NUCLEOTIDE SEQUENCE</scope>
    <source>
        <strain evidence="13">I ESC-2004</strain>
    </source>
</reference>
<dbReference type="OMA" id="CFWMECK"/>
<dbReference type="EMBL" id="KB308705">
    <property type="protein sequence ID" value="ELT96974.1"/>
    <property type="molecule type" value="Genomic_DNA"/>
</dbReference>
<dbReference type="HOGENOM" id="CLU_101414_1_0_1"/>
<comment type="subcellular location">
    <subcellularLocation>
        <location evidence="1">Membrane</location>
        <topology evidence="1">Single-pass type I membrane protein</topology>
    </subcellularLocation>
</comment>
<organism evidence="11">
    <name type="scientific">Capitella teleta</name>
    <name type="common">Polychaete worm</name>
    <dbReference type="NCBI Taxonomy" id="283909"/>
    <lineage>
        <taxon>Eukaryota</taxon>
        <taxon>Metazoa</taxon>
        <taxon>Spiralia</taxon>
        <taxon>Lophotrochozoa</taxon>
        <taxon>Annelida</taxon>
        <taxon>Polychaeta</taxon>
        <taxon>Sedentaria</taxon>
        <taxon>Scolecida</taxon>
        <taxon>Capitellidae</taxon>
        <taxon>Capitella</taxon>
    </lineage>
</organism>
<dbReference type="PANTHER" id="PTHR11337">
    <property type="entry name" value="MUCIN/PORIMIN"/>
    <property type="match status" value="1"/>
</dbReference>
<feature type="chain" id="PRO_5008787328" description="Sialomucin core protein 24" evidence="10">
    <location>
        <begin position="20"/>
        <end position="186"/>
    </location>
</feature>
<evidence type="ECO:0000256" key="1">
    <source>
        <dbReference type="ARBA" id="ARBA00004479"/>
    </source>
</evidence>
<evidence type="ECO:0000256" key="2">
    <source>
        <dbReference type="ARBA" id="ARBA00005341"/>
    </source>
</evidence>
<evidence type="ECO:0000256" key="10">
    <source>
        <dbReference type="SAM" id="SignalP"/>
    </source>
</evidence>
<keyword evidence="4 10" id="KW-0732">Signal</keyword>
<dbReference type="Proteomes" id="UP000014760">
    <property type="component" value="Unassembled WGS sequence"/>
</dbReference>
<feature type="transmembrane region" description="Helical" evidence="9">
    <location>
        <begin position="151"/>
        <end position="172"/>
    </location>
</feature>
<gene>
    <name evidence="11" type="ORF">CAPTEDRAFT_228924</name>
</gene>
<evidence type="ECO:0000313" key="12">
    <source>
        <dbReference type="EnsemblMetazoa" id="CapteP228924"/>
    </source>
</evidence>
<dbReference type="GO" id="GO:0031410">
    <property type="term" value="C:cytoplasmic vesicle"/>
    <property type="evidence" value="ECO:0007669"/>
    <property type="project" value="TreeGrafter"/>
</dbReference>
<feature type="compositionally biased region" description="Low complexity" evidence="8">
    <location>
        <begin position="96"/>
        <end position="120"/>
    </location>
</feature>
<dbReference type="AlphaFoldDB" id="R7TTH3"/>
<keyword evidence="7" id="KW-0325">Glycoprotein</keyword>
<evidence type="ECO:0008006" key="14">
    <source>
        <dbReference type="Google" id="ProtNLM"/>
    </source>
</evidence>
<accession>R7TTH3</accession>
<dbReference type="Pfam" id="PF05283">
    <property type="entry name" value="MGC-24"/>
    <property type="match status" value="1"/>
</dbReference>
<evidence type="ECO:0000256" key="6">
    <source>
        <dbReference type="ARBA" id="ARBA00023136"/>
    </source>
</evidence>
<reference evidence="12" key="3">
    <citation type="submission" date="2015-06" db="UniProtKB">
        <authorList>
            <consortium name="EnsemblMetazoa"/>
        </authorList>
    </citation>
    <scope>IDENTIFICATION</scope>
</reference>